<accession>A0A067SCY8</accession>
<dbReference type="EMBL" id="KL142412">
    <property type="protein sequence ID" value="KDR67842.1"/>
    <property type="molecule type" value="Genomic_DNA"/>
</dbReference>
<evidence type="ECO:0000259" key="2">
    <source>
        <dbReference type="Pfam" id="PF24883"/>
    </source>
</evidence>
<dbReference type="HOGENOM" id="CLU_000288_6_10_1"/>
<evidence type="ECO:0000256" key="1">
    <source>
        <dbReference type="ARBA" id="ARBA00022737"/>
    </source>
</evidence>
<keyword evidence="4" id="KW-1185">Reference proteome</keyword>
<dbReference type="AlphaFoldDB" id="A0A067SCY8"/>
<gene>
    <name evidence="3" type="ORF">GALMADRAFT_105493</name>
</gene>
<dbReference type="STRING" id="685588.A0A067SCY8"/>
<evidence type="ECO:0000313" key="4">
    <source>
        <dbReference type="Proteomes" id="UP000027222"/>
    </source>
</evidence>
<proteinExistence type="predicted"/>
<dbReference type="InterPro" id="IPR027417">
    <property type="entry name" value="P-loop_NTPase"/>
</dbReference>
<evidence type="ECO:0000313" key="3">
    <source>
        <dbReference type="EMBL" id="KDR67842.1"/>
    </source>
</evidence>
<dbReference type="InterPro" id="IPR056884">
    <property type="entry name" value="NPHP3-like_N"/>
</dbReference>
<dbReference type="InterPro" id="IPR059179">
    <property type="entry name" value="MLKL-like_MCAfunc"/>
</dbReference>
<protein>
    <recommendedName>
        <fullName evidence="2">Nephrocystin 3-like N-terminal domain-containing protein</fullName>
    </recommendedName>
</protein>
<sequence>MSTAQSVGAKLKSKLLNREIKDRLAAASKTAIDGLWIFLKLFEGAAGSVGVPGLSAGVKGVLFVIEVVRKTSQNVDDLEDLAKRIIELTTMVEDWKKARVSDGMQDRIERLLKKWAEIESQVRVLHLRSRLERVVHHLDDVEVIGGLVRAISQSIESFNGETLHAIEVSVNKLGQITKDGFVQLGTKVDTGIGQVINKLEQQTNARDGHLTAYSAVFECLDTQKVSQCLQGTRVDILKQLISWIGLEENTDHSSTELDTSVFWINGAAGTGKTTLAYTIAAACRANGKLGASFFCSRDTAERSNIQLIFPTIADQLGRLSRLYQVILRKTIQLNPHIGSASPLFQLEKLIVKPLLSIGKYFPSYIIILDALDECKDTGAISIILSSLSYFIKDLPLKFLITSRPDLKITSVFNSKSSKLAFAAQKLVLHEIALATVEPDISHYIHFNLHKIEDYYQLDSPLASEADIQALTKQAYGLFIFAATSVKFIADESYSDPPGQLETLLQGSKDNKVSSSNHHHLDNLYIQVFTSAFPKMKDSLVARLKLILGTIVLLQDPLSTVSIEHLLNLRQSTVRQILRHLHSIILVPENITEPIRLLHPSFADFIIDSKRCNIENFQVNSIEQHTLLAKACLKSMQNLKKDICQIGNPSLLNSEVNNLSSQIKECIPSYLQYACKHWAFHFVNSRASGVLFDLIKEFCNKYMLYWIEVCSLIGDLKGALLAVNLVRGILFLLVSCC</sequence>
<dbReference type="CDD" id="cd21037">
    <property type="entry name" value="MLKL_NTD"/>
    <property type="match status" value="1"/>
</dbReference>
<dbReference type="PANTHER" id="PTHR10039">
    <property type="entry name" value="AMELOGENIN"/>
    <property type="match status" value="1"/>
</dbReference>
<feature type="domain" description="Nephrocystin 3-like N-terminal" evidence="2">
    <location>
        <begin position="253"/>
        <end position="403"/>
    </location>
</feature>
<dbReference type="Proteomes" id="UP000027222">
    <property type="component" value="Unassembled WGS sequence"/>
</dbReference>
<dbReference type="Gene3D" id="3.40.50.300">
    <property type="entry name" value="P-loop containing nucleotide triphosphate hydrolases"/>
    <property type="match status" value="1"/>
</dbReference>
<keyword evidence="1" id="KW-0677">Repeat</keyword>
<organism evidence="3 4">
    <name type="scientific">Galerina marginata (strain CBS 339.88)</name>
    <dbReference type="NCBI Taxonomy" id="685588"/>
    <lineage>
        <taxon>Eukaryota</taxon>
        <taxon>Fungi</taxon>
        <taxon>Dikarya</taxon>
        <taxon>Basidiomycota</taxon>
        <taxon>Agaricomycotina</taxon>
        <taxon>Agaricomycetes</taxon>
        <taxon>Agaricomycetidae</taxon>
        <taxon>Agaricales</taxon>
        <taxon>Agaricineae</taxon>
        <taxon>Strophariaceae</taxon>
        <taxon>Galerina</taxon>
    </lineage>
</organism>
<dbReference type="Pfam" id="PF24883">
    <property type="entry name" value="NPHP3_N"/>
    <property type="match status" value="1"/>
</dbReference>
<name>A0A067SCY8_GALM3</name>
<dbReference type="SUPFAM" id="SSF52540">
    <property type="entry name" value="P-loop containing nucleoside triphosphate hydrolases"/>
    <property type="match status" value="1"/>
</dbReference>
<dbReference type="OrthoDB" id="3027122at2759"/>
<reference evidence="4" key="1">
    <citation type="journal article" date="2014" name="Proc. Natl. Acad. Sci. U.S.A.">
        <title>Extensive sampling of basidiomycete genomes demonstrates inadequacy of the white-rot/brown-rot paradigm for wood decay fungi.</title>
        <authorList>
            <person name="Riley R."/>
            <person name="Salamov A.A."/>
            <person name="Brown D.W."/>
            <person name="Nagy L.G."/>
            <person name="Floudas D."/>
            <person name="Held B.W."/>
            <person name="Levasseur A."/>
            <person name="Lombard V."/>
            <person name="Morin E."/>
            <person name="Otillar R."/>
            <person name="Lindquist E.A."/>
            <person name="Sun H."/>
            <person name="LaButti K.M."/>
            <person name="Schmutz J."/>
            <person name="Jabbour D."/>
            <person name="Luo H."/>
            <person name="Baker S.E."/>
            <person name="Pisabarro A.G."/>
            <person name="Walton J.D."/>
            <person name="Blanchette R.A."/>
            <person name="Henrissat B."/>
            <person name="Martin F."/>
            <person name="Cullen D."/>
            <person name="Hibbett D.S."/>
            <person name="Grigoriev I.V."/>
        </authorList>
    </citation>
    <scope>NUCLEOTIDE SEQUENCE [LARGE SCALE GENOMIC DNA]</scope>
    <source>
        <strain evidence="4">CBS 339.88</strain>
    </source>
</reference>